<feature type="coiled-coil region" evidence="1">
    <location>
        <begin position="45"/>
        <end position="110"/>
    </location>
</feature>
<gene>
    <name evidence="2" type="ORF">PTXU04_00051</name>
</gene>
<keyword evidence="1" id="KW-0175">Coiled coil</keyword>
<dbReference type="EMBL" id="MK373772">
    <property type="protein sequence ID" value="QBQ76665.1"/>
    <property type="molecule type" value="Genomic_DNA"/>
</dbReference>
<name>A0A482MSJ6_9CAUD</name>
<evidence type="ECO:0000256" key="1">
    <source>
        <dbReference type="SAM" id="Coils"/>
    </source>
</evidence>
<organism evidence="2 3">
    <name type="scientific">Escherichia phage PTXU04</name>
    <dbReference type="NCBI Taxonomy" id="2508206"/>
    <lineage>
        <taxon>Viruses</taxon>
        <taxon>Duplodnaviria</taxon>
        <taxon>Heunggongvirae</taxon>
        <taxon>Uroviricota</taxon>
        <taxon>Caudoviricetes</taxon>
        <taxon>Xuquatrovirus</taxon>
        <taxon>Xuquatrovirus PTXU04</taxon>
    </lineage>
</organism>
<reference evidence="2 3" key="1">
    <citation type="submission" date="2019-01" db="EMBL/GenBank/DDBJ databases">
        <title>Still something new to discover - new insights into E. coli phage diversity and taxonomy.</title>
        <authorList>
            <person name="Korf I.H.E."/>
            <person name="Adriaennsens E."/>
            <person name="Dreiseikelmann B."/>
            <person name="Kropinski A."/>
            <person name="Nimtz M."/>
            <person name="Meier-Kolthoff J.P."/>
            <person name="Rohde M."/>
            <person name="van Raaij M."/>
            <person name="Wittmann J."/>
        </authorList>
    </citation>
    <scope>NUCLEOTIDE SEQUENCE [LARGE SCALE GENOMIC DNA]</scope>
</reference>
<evidence type="ECO:0000313" key="3">
    <source>
        <dbReference type="Proteomes" id="UP000307461"/>
    </source>
</evidence>
<evidence type="ECO:0000313" key="2">
    <source>
        <dbReference type="EMBL" id="QBQ76665.1"/>
    </source>
</evidence>
<proteinExistence type="predicted"/>
<keyword evidence="3" id="KW-1185">Reference proteome</keyword>
<dbReference type="Proteomes" id="UP000307461">
    <property type="component" value="Segment"/>
</dbReference>
<sequence length="206" mass="23217">MKTITLTFNEALVLIAEGMTMNNVKSLANKLRNADAPAPVIYPSNDAYNDALKQVEILKQNLKSLNQQVYDYERALEKAKQTETTLRDELRNSGERNTRLCRRVEDLENDAKQDDESLKYFRKWVEGLRVATDADKGLATAGVFSQAIEMIKESNRLGDRVVDLESKLNKANDVIATVKAAYDADDFNDDKISLITSAVEAYYRGN</sequence>
<accession>A0A482MSJ6</accession>
<protein>
    <submittedName>
        <fullName evidence="2">Uncharacterized protein</fullName>
    </submittedName>
</protein>